<evidence type="ECO:0000256" key="7">
    <source>
        <dbReference type="ARBA" id="ARBA00023193"/>
    </source>
</evidence>
<comment type="catalytic activity">
    <reaction evidence="1">
        <text>Endohydrolysis of the N-glycosidic bond at one specific adenosine on the 28S rRNA.</text>
        <dbReference type="EC" id="3.2.2.22"/>
    </reaction>
</comment>
<dbReference type="GeneID" id="130471911"/>
<gene>
    <name evidence="10" type="primary">LOC130471911</name>
</gene>
<keyword evidence="5" id="KW-0378">Hydrolase</keyword>
<evidence type="ECO:0000313" key="9">
    <source>
        <dbReference type="Proteomes" id="UP000813463"/>
    </source>
</evidence>
<feature type="region of interest" description="Disordered" evidence="8">
    <location>
        <begin position="215"/>
        <end position="236"/>
    </location>
</feature>
<accession>A0ABM3RRK9</accession>
<reference evidence="9" key="1">
    <citation type="journal article" date="2021" name="Nat. Commun.">
        <title>Genomic analyses provide insights into spinach domestication and the genetic basis of agronomic traits.</title>
        <authorList>
            <person name="Cai X."/>
            <person name="Sun X."/>
            <person name="Xu C."/>
            <person name="Sun H."/>
            <person name="Wang X."/>
            <person name="Ge C."/>
            <person name="Zhang Z."/>
            <person name="Wang Q."/>
            <person name="Fei Z."/>
            <person name="Jiao C."/>
            <person name="Wang Q."/>
        </authorList>
    </citation>
    <scope>NUCLEOTIDE SEQUENCE [LARGE SCALE GENOMIC DNA]</scope>
    <source>
        <strain evidence="9">cv. Varoflay</strain>
    </source>
</reference>
<evidence type="ECO:0000256" key="1">
    <source>
        <dbReference type="ARBA" id="ARBA00000237"/>
    </source>
</evidence>
<sequence>MTCSSVDLTSYKTTNNTYNGKKCQLLKFRQKLRCAEPIDYKMSDQGLFMILTLVVFGDVQIEFLVFKPRVYILAVGVKGQWWKVTDFTEHTTMDFPGAHSLGYDGNYRTKIPGIFSFSMICDNVMNLFKGIDNGKMIANTEKHFKSLVVVIAESIRFAELLEMFYTVLKYHDRVVELNNIQRWLIRNWETLSSNWVLYDLGYSWKSIRELSIRRDSGDDKSDIPPPRDCFDENHPSKDPTKIFDMLSLILYPQDRYTLGSIESLQKDTMSRVRDVGKVEVDILVNMVTREVLRMIEVAKTEDNANPIAVENSTRKDYEFILNMEKSLLKRLEQHEAAGSSSKG</sequence>
<protein>
    <recommendedName>
        <fullName evidence="3">rRNA N-glycosylase</fullName>
        <ecNumber evidence="3">3.2.2.22</ecNumber>
    </recommendedName>
</protein>
<evidence type="ECO:0000256" key="4">
    <source>
        <dbReference type="ARBA" id="ARBA00022656"/>
    </source>
</evidence>
<evidence type="ECO:0000256" key="5">
    <source>
        <dbReference type="ARBA" id="ARBA00022801"/>
    </source>
</evidence>
<dbReference type="RefSeq" id="XP_056698248.1">
    <property type="nucleotide sequence ID" value="XM_056842270.1"/>
</dbReference>
<organism evidence="9 10">
    <name type="scientific">Spinacia oleracea</name>
    <name type="common">Spinach</name>
    <dbReference type="NCBI Taxonomy" id="3562"/>
    <lineage>
        <taxon>Eukaryota</taxon>
        <taxon>Viridiplantae</taxon>
        <taxon>Streptophyta</taxon>
        <taxon>Embryophyta</taxon>
        <taxon>Tracheophyta</taxon>
        <taxon>Spermatophyta</taxon>
        <taxon>Magnoliopsida</taxon>
        <taxon>eudicotyledons</taxon>
        <taxon>Gunneridae</taxon>
        <taxon>Pentapetalae</taxon>
        <taxon>Caryophyllales</taxon>
        <taxon>Chenopodiaceae</taxon>
        <taxon>Chenopodioideae</taxon>
        <taxon>Anserineae</taxon>
        <taxon>Spinacia</taxon>
    </lineage>
</organism>
<dbReference type="Proteomes" id="UP000813463">
    <property type="component" value="Chromosome 1"/>
</dbReference>
<dbReference type="SUPFAM" id="SSF56371">
    <property type="entry name" value="Ribosome inactivating proteins (RIP)"/>
    <property type="match status" value="1"/>
</dbReference>
<evidence type="ECO:0000256" key="6">
    <source>
        <dbReference type="ARBA" id="ARBA00022821"/>
    </source>
</evidence>
<keyword evidence="6" id="KW-0611">Plant defense</keyword>
<reference evidence="10" key="2">
    <citation type="submission" date="2025-08" db="UniProtKB">
        <authorList>
            <consortium name="RefSeq"/>
        </authorList>
    </citation>
    <scope>IDENTIFICATION</scope>
    <source>
        <tissue evidence="10">Leaf</tissue>
    </source>
</reference>
<dbReference type="EC" id="3.2.2.22" evidence="3"/>
<dbReference type="InterPro" id="IPR036041">
    <property type="entry name" value="Ribosome-inact_prot_sf"/>
</dbReference>
<proteinExistence type="inferred from homology"/>
<keyword evidence="7" id="KW-0652">Protein synthesis inhibitor</keyword>
<keyword evidence="4" id="KW-0800">Toxin</keyword>
<evidence type="ECO:0000256" key="2">
    <source>
        <dbReference type="ARBA" id="ARBA00008544"/>
    </source>
</evidence>
<evidence type="ECO:0000256" key="3">
    <source>
        <dbReference type="ARBA" id="ARBA00012001"/>
    </source>
</evidence>
<evidence type="ECO:0000256" key="8">
    <source>
        <dbReference type="SAM" id="MobiDB-lite"/>
    </source>
</evidence>
<keyword evidence="9" id="KW-1185">Reference proteome</keyword>
<comment type="similarity">
    <text evidence="2">Belongs to the ribosome-inactivating protein family. Type 1 RIP subfamily.</text>
</comment>
<name>A0ABM3RRK9_SPIOL</name>
<evidence type="ECO:0000313" key="10">
    <source>
        <dbReference type="RefSeq" id="XP_056698248.1"/>
    </source>
</evidence>